<organism evidence="2 3">
    <name type="scientific">Rhodopirellula sallentina SM41</name>
    <dbReference type="NCBI Taxonomy" id="1263870"/>
    <lineage>
        <taxon>Bacteria</taxon>
        <taxon>Pseudomonadati</taxon>
        <taxon>Planctomycetota</taxon>
        <taxon>Planctomycetia</taxon>
        <taxon>Pirellulales</taxon>
        <taxon>Pirellulaceae</taxon>
        <taxon>Rhodopirellula</taxon>
    </lineage>
</organism>
<keyword evidence="3" id="KW-1185">Reference proteome</keyword>
<comment type="caution">
    <text evidence="2">The sequence shown here is derived from an EMBL/GenBank/DDBJ whole genome shotgun (WGS) entry which is preliminary data.</text>
</comment>
<gene>
    <name evidence="2" type="ORF">RSSM_00056</name>
</gene>
<proteinExistence type="predicted"/>
<dbReference type="EMBL" id="ANOH01000003">
    <property type="protein sequence ID" value="EMI58529.1"/>
    <property type="molecule type" value="Genomic_DNA"/>
</dbReference>
<evidence type="ECO:0000256" key="1">
    <source>
        <dbReference type="SAM" id="MobiDB-lite"/>
    </source>
</evidence>
<dbReference type="AlphaFoldDB" id="M5UB45"/>
<protein>
    <submittedName>
        <fullName evidence="2">Uncharacterized protein</fullName>
    </submittedName>
</protein>
<sequence>MKNFFQTSFFCDSTHRTHDSMDGQTDSVTRDHGGRSTKLRTGNLRRTSRSVP</sequence>
<evidence type="ECO:0000313" key="3">
    <source>
        <dbReference type="Proteomes" id="UP000011885"/>
    </source>
</evidence>
<feature type="region of interest" description="Disordered" evidence="1">
    <location>
        <begin position="15"/>
        <end position="52"/>
    </location>
</feature>
<dbReference type="Proteomes" id="UP000011885">
    <property type="component" value="Unassembled WGS sequence"/>
</dbReference>
<accession>M5UB45</accession>
<name>M5UB45_9BACT</name>
<reference evidence="2 3" key="1">
    <citation type="journal article" date="2013" name="Mar. Genomics">
        <title>Expression of sulfatases in Rhodopirellula baltica and the diversity of sulfatases in the genus Rhodopirellula.</title>
        <authorList>
            <person name="Wegner C.E."/>
            <person name="Richter-Heitmann T."/>
            <person name="Klindworth A."/>
            <person name="Klockow C."/>
            <person name="Richter M."/>
            <person name="Achstetter T."/>
            <person name="Glockner F.O."/>
            <person name="Harder J."/>
        </authorList>
    </citation>
    <scope>NUCLEOTIDE SEQUENCE [LARGE SCALE GENOMIC DNA]</scope>
    <source>
        <strain evidence="2 3">SM41</strain>
    </source>
</reference>
<dbReference type="PATRIC" id="fig|1263870.3.peg.63"/>
<evidence type="ECO:0000313" key="2">
    <source>
        <dbReference type="EMBL" id="EMI58529.1"/>
    </source>
</evidence>